<feature type="coiled-coil region" evidence="1">
    <location>
        <begin position="256"/>
        <end position="283"/>
    </location>
</feature>
<keyword evidence="3" id="KW-1185">Reference proteome</keyword>
<protein>
    <recommendedName>
        <fullName evidence="4">SPOR domain-containing protein</fullName>
    </recommendedName>
</protein>
<organism evidence="2 3">
    <name type="scientific">Maribellus luteus</name>
    <dbReference type="NCBI Taxonomy" id="2305463"/>
    <lineage>
        <taxon>Bacteria</taxon>
        <taxon>Pseudomonadati</taxon>
        <taxon>Bacteroidota</taxon>
        <taxon>Bacteroidia</taxon>
        <taxon>Marinilabiliales</taxon>
        <taxon>Prolixibacteraceae</taxon>
        <taxon>Maribellus</taxon>
    </lineage>
</organism>
<evidence type="ECO:0000313" key="3">
    <source>
        <dbReference type="Proteomes" id="UP000265926"/>
    </source>
</evidence>
<evidence type="ECO:0008006" key="4">
    <source>
        <dbReference type="Google" id="ProtNLM"/>
    </source>
</evidence>
<dbReference type="Proteomes" id="UP000265926">
    <property type="component" value="Unassembled WGS sequence"/>
</dbReference>
<dbReference type="EMBL" id="QWGR01000014">
    <property type="protein sequence ID" value="RIJ46438.1"/>
    <property type="molecule type" value="Genomic_DNA"/>
</dbReference>
<dbReference type="InterPro" id="IPR011990">
    <property type="entry name" value="TPR-like_helical_dom_sf"/>
</dbReference>
<dbReference type="SUPFAM" id="SSF48452">
    <property type="entry name" value="TPR-like"/>
    <property type="match status" value="1"/>
</dbReference>
<dbReference type="AlphaFoldDB" id="A0A399SSY3"/>
<accession>A0A399SSY3</accession>
<name>A0A399SSY3_9BACT</name>
<gene>
    <name evidence="2" type="ORF">D1614_18665</name>
</gene>
<reference evidence="2 3" key="1">
    <citation type="submission" date="2018-08" db="EMBL/GenBank/DDBJ databases">
        <title>Pallidiluteibacterium maritimus gen. nov., sp. nov., isolated from coastal sediment.</title>
        <authorList>
            <person name="Zhou L.Y."/>
        </authorList>
    </citation>
    <scope>NUCLEOTIDE SEQUENCE [LARGE SCALE GENOMIC DNA]</scope>
    <source>
        <strain evidence="2 3">XSD2</strain>
    </source>
</reference>
<comment type="caution">
    <text evidence="2">The sequence shown here is derived from an EMBL/GenBank/DDBJ whole genome shotgun (WGS) entry which is preliminary data.</text>
</comment>
<proteinExistence type="predicted"/>
<sequence length="475" mass="54207">MIFVKFTCRKLKAISIMELRKINILLTIHFVLLFAGLPLFVEAQKNPLVEAIQRFDEEKYTEAETLLSPLILQSPDNLMINYYYGACRTENGHYGPNEINYLLKGSTGESPLKTDYYLGIQYQAMQQWNNALTHYLKYQKTAAQEEQATLGLSEKIQQCRDQFSPYELETEDIAPVPIAKEEALQAETDTIIYTPNTDSIPTDSFLAEETEIEAPATVPEKKQKQAPINFDVNSEMMYVDTSNFQTKEGLEAYLKWKQLSLQLDSLTRNLDEWRRKYAEANTSSLKNALGQKIVDAEGSLFGLQRDTRESLQTAQRAETDYWNSQPELQRIDFIASLKEHAASYNQPQVEIAEALDTALIISTEILPTIVPAKQQPAGDQQDELVYKIQIGAYSRGLPSYVKKQFDKLSLIRKIDQYTDEKGVVVYTTGNLTNYEDAQKMQTQVRREGVEDAFVVPYFNGKRITLSEAKKLEAEQ</sequence>
<evidence type="ECO:0000256" key="1">
    <source>
        <dbReference type="SAM" id="Coils"/>
    </source>
</evidence>
<keyword evidence="1" id="KW-0175">Coiled coil</keyword>
<evidence type="ECO:0000313" key="2">
    <source>
        <dbReference type="EMBL" id="RIJ46438.1"/>
    </source>
</evidence>